<organism evidence="1 2">
    <name type="scientific">Fusarium gaditjirri</name>
    <dbReference type="NCBI Taxonomy" id="282569"/>
    <lineage>
        <taxon>Eukaryota</taxon>
        <taxon>Fungi</taxon>
        <taxon>Dikarya</taxon>
        <taxon>Ascomycota</taxon>
        <taxon>Pezizomycotina</taxon>
        <taxon>Sordariomycetes</taxon>
        <taxon>Hypocreomycetidae</taxon>
        <taxon>Hypocreales</taxon>
        <taxon>Nectriaceae</taxon>
        <taxon>Fusarium</taxon>
        <taxon>Fusarium nisikadoi species complex</taxon>
    </lineage>
</organism>
<gene>
    <name evidence="1" type="ORF">FGADI_11147</name>
</gene>
<sequence length="504" mass="52372">MSNTNPNLPTPTIDKTTYYDVASKQLNLVISYPSGISSWPKDIIVYLITPPSTSPNKVGNGPPTFPANSNTGTMVMPLALTSPYQGGQLTVASLDASWDSSTPSDPWQIPAFNSSPFTSAPVASFTSLGSVEVTWTWIPDMGATAQQVTLTIAGQSPIATIVKKPTATANFTMAQANNLFTPGLSVIIQCTPITPGLWATPVKTTFHIPKSTYRTPFPLNASPPISSECTMTSLWAQGSNTMQAWWETPAGAIQTAQFPLGEFQQQSEQFSNASTVPVTGSCLASIYASATNQQVWWITATGAIDGQVNSGKGWASPGTGPGEAYPFNQPGVATTGNGGSVASLLLEGNNGIILFWVDPKGGIGSCRWSSSSGWQAVSNALPPGTVSATTQLTTLSMGSNAYLFCVAADGSIVCGNWSDASSATLGLMSQSVVAPAGSAAPAGGLVSISVSAQEMAIFWATPKNNIEMALLFAGASFRNIQRPLTVPQSVLAGTGIAVYSEEAN</sequence>
<proteinExistence type="predicted"/>
<evidence type="ECO:0000313" key="1">
    <source>
        <dbReference type="EMBL" id="KAF4946509.1"/>
    </source>
</evidence>
<evidence type="ECO:0000313" key="2">
    <source>
        <dbReference type="Proteomes" id="UP000604273"/>
    </source>
</evidence>
<dbReference type="Proteomes" id="UP000604273">
    <property type="component" value="Unassembled WGS sequence"/>
</dbReference>
<dbReference type="AlphaFoldDB" id="A0A8H4SVE5"/>
<keyword evidence="2" id="KW-1185">Reference proteome</keyword>
<reference evidence="1" key="2">
    <citation type="submission" date="2020-05" db="EMBL/GenBank/DDBJ databases">
        <authorList>
            <person name="Kim H.-S."/>
            <person name="Proctor R.H."/>
            <person name="Brown D.W."/>
        </authorList>
    </citation>
    <scope>NUCLEOTIDE SEQUENCE</scope>
    <source>
        <strain evidence="1">NRRL 45417</strain>
    </source>
</reference>
<protein>
    <submittedName>
        <fullName evidence="1">Uncharacterized protein</fullName>
    </submittedName>
</protein>
<reference evidence="1" key="1">
    <citation type="journal article" date="2020" name="BMC Genomics">
        <title>Correction to: Identification and distribution of gene clusters required for synthesis of sphingolipid metabolism inhibitors in diverse species of the filamentous fungus Fusarium.</title>
        <authorList>
            <person name="Kim H.S."/>
            <person name="Lohmar J.M."/>
            <person name="Busman M."/>
            <person name="Brown D.W."/>
            <person name="Naumann T.A."/>
            <person name="Divon H.H."/>
            <person name="Lysoe E."/>
            <person name="Uhlig S."/>
            <person name="Proctor R.H."/>
        </authorList>
    </citation>
    <scope>NUCLEOTIDE SEQUENCE</scope>
    <source>
        <strain evidence="1">NRRL 45417</strain>
    </source>
</reference>
<accession>A0A8H4SVE5</accession>
<dbReference type="OrthoDB" id="5066801at2759"/>
<dbReference type="SUPFAM" id="SSF89372">
    <property type="entry name" value="Fucose-specific lectin"/>
    <property type="match status" value="1"/>
</dbReference>
<comment type="caution">
    <text evidence="1">The sequence shown here is derived from an EMBL/GenBank/DDBJ whole genome shotgun (WGS) entry which is preliminary data.</text>
</comment>
<name>A0A8H4SVE5_9HYPO</name>
<dbReference type="EMBL" id="JABFAI010000317">
    <property type="protein sequence ID" value="KAF4946509.1"/>
    <property type="molecule type" value="Genomic_DNA"/>
</dbReference>
<dbReference type="Gene3D" id="2.120.10.70">
    <property type="entry name" value="Fucose-specific lectin"/>
    <property type="match status" value="1"/>
</dbReference>